<evidence type="ECO:0000313" key="1">
    <source>
        <dbReference type="EMBL" id="DAD92786.1"/>
    </source>
</evidence>
<protein>
    <submittedName>
        <fullName evidence="1">Terminase large subunit</fullName>
    </submittedName>
</protein>
<organism evidence="1">
    <name type="scientific">Siphoviridae sp. ctEFi15</name>
    <dbReference type="NCBI Taxonomy" id="2826204"/>
    <lineage>
        <taxon>Viruses</taxon>
        <taxon>Duplodnaviria</taxon>
        <taxon>Heunggongvirae</taxon>
        <taxon>Uroviricota</taxon>
        <taxon>Caudoviricetes</taxon>
    </lineage>
</organism>
<name>A0A8S5NES4_9CAUD</name>
<dbReference type="Pfam" id="PF03237">
    <property type="entry name" value="Terminase_6N"/>
    <property type="match status" value="1"/>
</dbReference>
<proteinExistence type="predicted"/>
<sequence length="500" mass="57536">MQNKQSNYLKPEQTVGILREIADNGSFAEYCIAIDPKYQLEWFHAEIAKELEQGYRRLMAGEDVRLMIFMPPRHGKSDTATQKFPSWVLGKSPNIPIVVSSYSAELASDFGQKTRDIMQSDTYNKMFSTRLRADARAKGRWITKEGGGYTAVGVGGALTGRGFKIGIIDDPFKNREEADSFVIREARDGWYKSTFSTREEGNSMIVFILTRWHDDDLAGRVLKASREAKARGEAYDDWKIIEYKAIATEDDEHRKTGEALWPEKFSLEKLLKKRAEMGSYEFSALYQQNPIDEENRKFKEAWYKYREFSNVLQLDTYNVMTIDPRGKDDVKQGTDYIGVTLNFIDREGKWNVICYRTKLSATDLVDLMFTNWKRYNLHKIGIEDNQFTQALKSVWDEEMMRRGVYLDVELLKHGGHSKALRIEALVPRYERGGIYHIRHGDTNLCKDLELELSMFPKATNDDASDSLAYQVQLAQRPEDDVGSASYNQSLADSDLTAMWN</sequence>
<dbReference type="EMBL" id="BK015144">
    <property type="protein sequence ID" value="DAD92786.1"/>
    <property type="molecule type" value="Genomic_DNA"/>
</dbReference>
<reference evidence="1" key="1">
    <citation type="journal article" date="2021" name="Proc. Natl. Acad. Sci. U.S.A.">
        <title>A Catalog of Tens of Thousands of Viruses from Human Metagenomes Reveals Hidden Associations with Chronic Diseases.</title>
        <authorList>
            <person name="Tisza M.J."/>
            <person name="Buck C.B."/>
        </authorList>
    </citation>
    <scope>NUCLEOTIDE SEQUENCE</scope>
    <source>
        <strain evidence="1">CtEFi15</strain>
    </source>
</reference>
<accession>A0A8S5NES4</accession>